<dbReference type="Gene3D" id="1.10.1510.30">
    <property type="match status" value="1"/>
</dbReference>
<dbReference type="KEGG" id="mhaz:BHR79_05800"/>
<dbReference type="EMBL" id="FNMU01000006">
    <property type="protein sequence ID" value="SDW91695.1"/>
    <property type="molecule type" value="Genomic_DNA"/>
</dbReference>
<gene>
    <name evidence="4 7" type="primary">truD</name>
    <name evidence="6" type="ORF">BHR79_05800</name>
    <name evidence="7" type="ORF">EFE40_04455</name>
    <name evidence="8" type="ORF">SAMN04515625_1869</name>
</gene>
<dbReference type="InterPro" id="IPR020119">
    <property type="entry name" value="PsdUridine_synth_TruD_CS"/>
</dbReference>
<proteinExistence type="inferred from homology"/>
<dbReference type="RefSeq" id="WP_072561484.1">
    <property type="nucleotide sequence ID" value="NZ_CP017921.1"/>
</dbReference>
<evidence type="ECO:0000256" key="2">
    <source>
        <dbReference type="ARBA" id="ARBA00022694"/>
    </source>
</evidence>
<keyword evidence="9" id="KW-1185">Reference proteome</keyword>
<evidence type="ECO:0000313" key="7">
    <source>
        <dbReference type="EMBL" id="RNI09895.1"/>
    </source>
</evidence>
<dbReference type="PROSITE" id="PS01268">
    <property type="entry name" value="UPF0024"/>
    <property type="match status" value="1"/>
</dbReference>
<comment type="catalytic activity">
    <reaction evidence="4">
        <text>uridine(13) in tRNA = pseudouridine(13) in tRNA</text>
        <dbReference type="Rhea" id="RHEA:42540"/>
        <dbReference type="Rhea" id="RHEA-COMP:10105"/>
        <dbReference type="Rhea" id="RHEA-COMP:10106"/>
        <dbReference type="ChEBI" id="CHEBI:65314"/>
        <dbReference type="ChEBI" id="CHEBI:65315"/>
        <dbReference type="EC" id="5.4.99.27"/>
    </reaction>
</comment>
<dbReference type="NCBIfam" id="TIGR00094">
    <property type="entry name" value="tRNA_TruD_broad"/>
    <property type="match status" value="1"/>
</dbReference>
<feature type="domain" description="TRUD" evidence="5">
    <location>
        <begin position="165"/>
        <end position="390"/>
    </location>
</feature>
<dbReference type="PANTHER" id="PTHR13326:SF21">
    <property type="entry name" value="PSEUDOURIDYLATE SYNTHASE PUS7L"/>
    <property type="match status" value="1"/>
</dbReference>
<evidence type="ECO:0000256" key="4">
    <source>
        <dbReference type="HAMAP-Rule" id="MF_01082"/>
    </source>
</evidence>
<reference evidence="7 11" key="3">
    <citation type="submission" date="2018-10" db="EMBL/GenBank/DDBJ databases">
        <title>Cultivation of a novel Methanohalophilus strain from Kebrit Deep of the Red Sea and a genomic comparison of members of the genus Methanohalophilus.</title>
        <authorList>
            <person name="Guan Y."/>
            <person name="Ngugi D.K."/>
            <person name="Stingl U."/>
        </authorList>
    </citation>
    <scope>NUCLEOTIDE SEQUENCE [LARGE SCALE GENOMIC DNA]</scope>
    <source>
        <strain evidence="7 11">DSM 3094</strain>
    </source>
</reference>
<evidence type="ECO:0000259" key="5">
    <source>
        <dbReference type="PROSITE" id="PS50984"/>
    </source>
</evidence>
<dbReference type="Gene3D" id="3.30.2350.20">
    <property type="entry name" value="TruD, catalytic domain"/>
    <property type="match status" value="1"/>
</dbReference>
<feature type="active site" description="Nucleophile" evidence="4">
    <location>
        <position position="86"/>
    </location>
</feature>
<dbReference type="Gene3D" id="3.30.70.3160">
    <property type="match status" value="1"/>
</dbReference>
<dbReference type="HAMAP" id="MF_01082">
    <property type="entry name" value="TruD"/>
    <property type="match status" value="1"/>
</dbReference>
<dbReference type="PIRSF" id="PIRSF037016">
    <property type="entry name" value="Pseudouridin_synth_euk_prd"/>
    <property type="match status" value="1"/>
</dbReference>
<evidence type="ECO:0000313" key="10">
    <source>
        <dbReference type="Proteomes" id="UP000198669"/>
    </source>
</evidence>
<dbReference type="InterPro" id="IPR020103">
    <property type="entry name" value="PsdUridine_synth_cat_dom_sf"/>
</dbReference>
<keyword evidence="3 4" id="KW-0413">Isomerase</keyword>
<dbReference type="AlphaFoldDB" id="A0A1L3Q2E4"/>
<dbReference type="SUPFAM" id="SSF55120">
    <property type="entry name" value="Pseudouridine synthase"/>
    <property type="match status" value="1"/>
</dbReference>
<comment type="similarity">
    <text evidence="1 4">Belongs to the pseudouridine synthase TruD family.</text>
</comment>
<accession>A0A1L3Q2E4</accession>
<evidence type="ECO:0000313" key="9">
    <source>
        <dbReference type="Proteomes" id="UP000186879"/>
    </source>
</evidence>
<dbReference type="Proteomes" id="UP000186879">
    <property type="component" value="Chromosome"/>
</dbReference>
<dbReference type="EC" id="5.4.99.27" evidence="4"/>
<evidence type="ECO:0000256" key="1">
    <source>
        <dbReference type="ARBA" id="ARBA00007953"/>
    </source>
</evidence>
<dbReference type="GO" id="GO:0031119">
    <property type="term" value="P:tRNA pseudouridine synthesis"/>
    <property type="evidence" value="ECO:0007669"/>
    <property type="project" value="UniProtKB-UniRule"/>
</dbReference>
<dbReference type="Proteomes" id="UP000198669">
    <property type="component" value="Unassembled WGS sequence"/>
</dbReference>
<dbReference type="Pfam" id="PF01142">
    <property type="entry name" value="TruD"/>
    <property type="match status" value="1"/>
</dbReference>
<dbReference type="InterPro" id="IPR042214">
    <property type="entry name" value="TruD_catalytic"/>
</dbReference>
<name>A0A1L3Q2E4_9EURY</name>
<dbReference type="PANTHER" id="PTHR13326">
    <property type="entry name" value="TRNA PSEUDOURIDINE SYNTHASE D"/>
    <property type="match status" value="1"/>
</dbReference>
<organism evidence="6 9">
    <name type="scientific">Methanohalophilus halophilus</name>
    <dbReference type="NCBI Taxonomy" id="2177"/>
    <lineage>
        <taxon>Archaea</taxon>
        <taxon>Methanobacteriati</taxon>
        <taxon>Methanobacteriota</taxon>
        <taxon>Stenosarchaea group</taxon>
        <taxon>Methanomicrobia</taxon>
        <taxon>Methanosarcinales</taxon>
        <taxon>Methanosarcinaceae</taxon>
        <taxon>Methanohalophilus</taxon>
    </lineage>
</organism>
<evidence type="ECO:0000313" key="6">
    <source>
        <dbReference type="EMBL" id="APH39048.1"/>
    </source>
</evidence>
<dbReference type="Proteomes" id="UP000267921">
    <property type="component" value="Unassembled WGS sequence"/>
</dbReference>
<protein>
    <recommendedName>
        <fullName evidence="4">Probable tRNA pseudouridine synthase D</fullName>
        <ecNumber evidence="4">5.4.99.27</ecNumber>
    </recommendedName>
    <alternativeName>
        <fullName evidence="4">tRNA pseudouridine(13) synthase</fullName>
    </alternativeName>
    <alternativeName>
        <fullName evidence="4">tRNA pseudouridylate synthase D</fullName>
    </alternativeName>
    <alternativeName>
        <fullName evidence="4">tRNA-uridine isomerase D</fullName>
    </alternativeName>
</protein>
<keyword evidence="2 4" id="KW-0819">tRNA processing</keyword>
<sequence length="438" mass="49995">MQVPDIEKQTGIDLYVTETEGIGGKLKQISEDFVVEEVTGREEGKEGKYLILELTKKNWETHHLIRDMSRILGISSKRFGFAGTKDKRALTIQRISIYDLETEDVERIKLKDVDLKVLGRSNKDVGLGDLVGNKFKIIVRDIDLPQEKLDNRLLNITSTINKLDGVPNFFGIQRFGSRRPITHLVGESIVRGDIEKAAIDYIGLSFPDEHEKTKLVRDRFYKERNYIESLKEYPVQLRYERAMMHYLVNNPDDFAGAFGELSSNMRNMFVHACQSYIYNRIICRRIRGKLPLNEAVEGDIVCFKNKQGLPDTSRLETVTSSKVKGINNLIRRGRAFVTAPLVGTSTEFTDSSPGNIEKEILHQTGFEQNDFHIPEIPRITSKGRRREILLNVKPAYTIADDELNEGKKKVTLEFCLPKGSYATTVLREYMKAEPADMS</sequence>
<dbReference type="GO" id="GO:0003723">
    <property type="term" value="F:RNA binding"/>
    <property type="evidence" value="ECO:0007669"/>
    <property type="project" value="InterPro"/>
</dbReference>
<dbReference type="GO" id="GO:0160150">
    <property type="term" value="F:tRNA pseudouridine(13) synthase activity"/>
    <property type="evidence" value="ECO:0007669"/>
    <property type="project" value="UniProtKB-EC"/>
</dbReference>
<evidence type="ECO:0000313" key="11">
    <source>
        <dbReference type="Proteomes" id="UP000267921"/>
    </source>
</evidence>
<dbReference type="InterPro" id="IPR001656">
    <property type="entry name" value="PsdUridine_synth_TruD"/>
</dbReference>
<dbReference type="FunFam" id="3.30.70.3160:FF:000001">
    <property type="entry name" value="Probable tRNA pseudouridine synthase D"/>
    <property type="match status" value="1"/>
</dbReference>
<dbReference type="EMBL" id="CP017921">
    <property type="protein sequence ID" value="APH39048.1"/>
    <property type="molecule type" value="Genomic_DNA"/>
</dbReference>
<evidence type="ECO:0000313" key="8">
    <source>
        <dbReference type="EMBL" id="SDW91695.1"/>
    </source>
</evidence>
<dbReference type="OrthoDB" id="1798at2157"/>
<dbReference type="PROSITE" id="PS50984">
    <property type="entry name" value="TRUD"/>
    <property type="match status" value="1"/>
</dbReference>
<dbReference type="GeneID" id="30583260"/>
<reference evidence="8 10" key="2">
    <citation type="submission" date="2016-10" db="EMBL/GenBank/DDBJ databases">
        <authorList>
            <person name="de Groot N.N."/>
        </authorList>
    </citation>
    <scope>NUCLEOTIDE SEQUENCE [LARGE SCALE GENOMIC DNA]</scope>
    <source>
        <strain evidence="8 10">Z-7982</strain>
    </source>
</reference>
<dbReference type="InterPro" id="IPR011760">
    <property type="entry name" value="PsdUridine_synth_TruD_insert"/>
</dbReference>
<evidence type="ECO:0000256" key="3">
    <source>
        <dbReference type="ARBA" id="ARBA00023235"/>
    </source>
</evidence>
<dbReference type="EMBL" id="RJJG01000003">
    <property type="protein sequence ID" value="RNI09895.1"/>
    <property type="molecule type" value="Genomic_DNA"/>
</dbReference>
<comment type="function">
    <text evidence="4">Could be responsible for synthesis of pseudouridine from uracil-13 in transfer RNAs.</text>
</comment>
<dbReference type="STRING" id="2177.BHR79_05800"/>
<reference evidence="6 9" key="1">
    <citation type="submission" date="2016-10" db="EMBL/GenBank/DDBJ databases">
        <title>Methanohalophilus halophilus.</title>
        <authorList>
            <person name="L'haridon S."/>
        </authorList>
    </citation>
    <scope>NUCLEOTIDE SEQUENCE [LARGE SCALE GENOMIC DNA]</scope>
    <source>
        <strain evidence="6 9">Z-7982</strain>
    </source>
</reference>